<evidence type="ECO:0000313" key="2">
    <source>
        <dbReference type="Proteomes" id="UP000019276"/>
    </source>
</evidence>
<reference evidence="1 2" key="1">
    <citation type="journal article" date="2014" name="Genome Announc.">
        <title>Draft Genome Sequence of the Agar-Degrading Bacterium Catenovulum sp. Strain DS-2, Isolated from Intestines of Haliotis diversicolor.</title>
        <authorList>
            <person name="Shan D."/>
            <person name="Li X."/>
            <person name="Gu Z."/>
            <person name="Wei G."/>
            <person name="Gao Z."/>
            <person name="Shao Z."/>
        </authorList>
    </citation>
    <scope>NUCLEOTIDE SEQUENCE [LARGE SCALE GENOMIC DNA]</scope>
    <source>
        <strain evidence="1 2">DS-2</strain>
    </source>
</reference>
<proteinExistence type="predicted"/>
<dbReference type="RefSeq" id="WP_152537647.1">
    <property type="nucleotide sequence ID" value="NZ_ARZY01000056.1"/>
</dbReference>
<dbReference type="Proteomes" id="UP000019276">
    <property type="component" value="Unassembled WGS sequence"/>
</dbReference>
<organism evidence="1 2">
    <name type="scientific">Catenovulum agarivorans DS-2</name>
    <dbReference type="NCBI Taxonomy" id="1328313"/>
    <lineage>
        <taxon>Bacteria</taxon>
        <taxon>Pseudomonadati</taxon>
        <taxon>Pseudomonadota</taxon>
        <taxon>Gammaproteobacteria</taxon>
        <taxon>Alteromonadales</taxon>
        <taxon>Alteromonadaceae</taxon>
        <taxon>Catenovulum</taxon>
    </lineage>
</organism>
<name>W7Q648_9ALTE</name>
<dbReference type="Gene3D" id="2.180.10.10">
    <property type="entry name" value="RHS repeat-associated core"/>
    <property type="match status" value="1"/>
</dbReference>
<keyword evidence="2" id="KW-1185">Reference proteome</keyword>
<feature type="non-terminal residue" evidence="1">
    <location>
        <position position="103"/>
    </location>
</feature>
<gene>
    <name evidence="1" type="ORF">DS2_18303</name>
</gene>
<protein>
    <submittedName>
        <fullName evidence="1">Uncharacterized protein</fullName>
    </submittedName>
</protein>
<sequence length="103" mass="11353">MASQYNKTDKINTDFIRINNEQVARVESNGSKADPSVPAFNGTLASKQTIGNTAVLWRAHNMPYGFEFALENAENKAGSLGYTGHVQDKSGLVYMQARIWTPT</sequence>
<dbReference type="EMBL" id="ARZY01000056">
    <property type="protein sequence ID" value="EWH08244.1"/>
    <property type="molecule type" value="Genomic_DNA"/>
</dbReference>
<comment type="caution">
    <text evidence="1">The sequence shown here is derived from an EMBL/GenBank/DDBJ whole genome shotgun (WGS) entry which is preliminary data.</text>
</comment>
<evidence type="ECO:0000313" key="1">
    <source>
        <dbReference type="EMBL" id="EWH08244.1"/>
    </source>
</evidence>
<accession>W7Q648</accession>
<dbReference type="AlphaFoldDB" id="W7Q648"/>